<keyword evidence="1" id="KW-0732">Signal</keyword>
<dbReference type="Proteomes" id="UP001595848">
    <property type="component" value="Unassembled WGS sequence"/>
</dbReference>
<comment type="caution">
    <text evidence="3">The sequence shown here is derived from an EMBL/GenBank/DDBJ whole genome shotgun (WGS) entry which is preliminary data.</text>
</comment>
<protein>
    <submittedName>
        <fullName evidence="3">ABC transporter substrate-binding protein</fullName>
    </submittedName>
</protein>
<evidence type="ECO:0000313" key="4">
    <source>
        <dbReference type="Proteomes" id="UP001595848"/>
    </source>
</evidence>
<sequence length="393" mass="43305">MAEKITGSTKTSKEEGMSKDSKTTIATSSLMVPSRRNVLRAGLSLAALPVLSVITPRGAYAQTGKTTTVQGFETGADVAQAEKEGALVFYTHDSGAAAAAICDAFHKDFPKITARYVSLQNGSLFSKILAERGAHRYEADVIQFSDLGTAIDFQNKGGYDEYNSPQQKYYSLDHLSHPAGHFFWIAMGFAGLAYCTDRVKPAEAPASWKDLLDPKWAGKISVKQANSGMQFTAWYELRKLYGDDYWKAFAKQKPKGFNSRVQVFDRLARGDDAVCGMAEWAGYQLAHKKKAPINFVAPKDGLPSSPMANGIVANAPHPQAARLFTDWLMSLKGQTFYQDNPYLYYGSIRKDAPPMPGGLKLNDFKLLVPTDMKAFLASRKEFNSEWNQMLGLL</sequence>
<feature type="region of interest" description="Disordered" evidence="2">
    <location>
        <begin position="1"/>
        <end position="24"/>
    </location>
</feature>
<gene>
    <name evidence="3" type="ORF">ACFOY1_11780</name>
</gene>
<feature type="compositionally biased region" description="Basic and acidic residues" evidence="2">
    <location>
        <begin position="11"/>
        <end position="22"/>
    </location>
</feature>
<accession>A0ABV8NXG3</accession>
<dbReference type="PANTHER" id="PTHR30006">
    <property type="entry name" value="THIAMINE-BINDING PERIPLASMIC PROTEIN-RELATED"/>
    <property type="match status" value="1"/>
</dbReference>
<evidence type="ECO:0000313" key="3">
    <source>
        <dbReference type="EMBL" id="MFC4201634.1"/>
    </source>
</evidence>
<dbReference type="RefSeq" id="WP_217965546.1">
    <property type="nucleotide sequence ID" value="NZ_JAHTBN010000007.1"/>
</dbReference>
<dbReference type="PANTHER" id="PTHR30006:SF2">
    <property type="entry name" value="ABC TRANSPORTER SUBSTRATE-BINDING PROTEIN"/>
    <property type="match status" value="1"/>
</dbReference>
<reference evidence="4" key="1">
    <citation type="journal article" date="2019" name="Int. J. Syst. Evol. Microbiol.">
        <title>The Global Catalogue of Microorganisms (GCM) 10K type strain sequencing project: providing services to taxonomists for standard genome sequencing and annotation.</title>
        <authorList>
            <consortium name="The Broad Institute Genomics Platform"/>
            <consortium name="The Broad Institute Genome Sequencing Center for Infectious Disease"/>
            <person name="Wu L."/>
            <person name="Ma J."/>
        </authorList>
    </citation>
    <scope>NUCLEOTIDE SEQUENCE [LARGE SCALE GENOMIC DNA]</scope>
    <source>
        <strain evidence="4">LMG 24813</strain>
    </source>
</reference>
<dbReference type="EMBL" id="JBHSBV010000004">
    <property type="protein sequence ID" value="MFC4201634.1"/>
    <property type="molecule type" value="Genomic_DNA"/>
</dbReference>
<keyword evidence="4" id="KW-1185">Reference proteome</keyword>
<proteinExistence type="predicted"/>
<evidence type="ECO:0000256" key="2">
    <source>
        <dbReference type="SAM" id="MobiDB-lite"/>
    </source>
</evidence>
<name>A0ABV8NXG3_9BURK</name>
<organism evidence="3 4">
    <name type="scientific">Candidimonas humi</name>
    <dbReference type="NCBI Taxonomy" id="683355"/>
    <lineage>
        <taxon>Bacteria</taxon>
        <taxon>Pseudomonadati</taxon>
        <taxon>Pseudomonadota</taxon>
        <taxon>Betaproteobacteria</taxon>
        <taxon>Burkholderiales</taxon>
        <taxon>Alcaligenaceae</taxon>
        <taxon>Candidimonas</taxon>
    </lineage>
</organism>
<feature type="compositionally biased region" description="Polar residues" evidence="2">
    <location>
        <begin position="1"/>
        <end position="10"/>
    </location>
</feature>
<dbReference type="Pfam" id="PF13343">
    <property type="entry name" value="SBP_bac_6"/>
    <property type="match status" value="1"/>
</dbReference>
<evidence type="ECO:0000256" key="1">
    <source>
        <dbReference type="ARBA" id="ARBA00022729"/>
    </source>
</evidence>